<protein>
    <recommendedName>
        <fullName evidence="4">Caspase family p20 domain-containing protein</fullName>
    </recommendedName>
</protein>
<accession>A0A3S5B3I0</accession>
<feature type="region of interest" description="Disordered" evidence="1">
    <location>
        <begin position="1"/>
        <end position="36"/>
    </location>
</feature>
<reference evidence="2" key="1">
    <citation type="submission" date="2018-11" db="EMBL/GenBank/DDBJ databases">
        <authorList>
            <consortium name="Pathogen Informatics"/>
        </authorList>
    </citation>
    <scope>NUCLEOTIDE SEQUENCE</scope>
</reference>
<dbReference type="InterPro" id="IPR029030">
    <property type="entry name" value="Caspase-like_dom_sf"/>
</dbReference>
<proteinExistence type="predicted"/>
<comment type="caution">
    <text evidence="2">The sequence shown here is derived from an EMBL/GenBank/DDBJ whole genome shotgun (WGS) entry which is preliminary data.</text>
</comment>
<sequence length="112" mass="12864">MTKLTEDVDYDASETSENIPQQPSPPRLISETARRKASSMDPMEYYPMASPRRGICLLINNMTFWDDDDKLSVGSAENPHTQQGSSLFYDLYQRSFRRIAFTSRASEKGDRF</sequence>
<evidence type="ECO:0000256" key="1">
    <source>
        <dbReference type="SAM" id="MobiDB-lite"/>
    </source>
</evidence>
<dbReference type="Proteomes" id="UP000784294">
    <property type="component" value="Unassembled WGS sequence"/>
</dbReference>
<keyword evidence="3" id="KW-1185">Reference proteome</keyword>
<organism evidence="2 3">
    <name type="scientific">Protopolystoma xenopodis</name>
    <dbReference type="NCBI Taxonomy" id="117903"/>
    <lineage>
        <taxon>Eukaryota</taxon>
        <taxon>Metazoa</taxon>
        <taxon>Spiralia</taxon>
        <taxon>Lophotrochozoa</taxon>
        <taxon>Platyhelminthes</taxon>
        <taxon>Monogenea</taxon>
        <taxon>Polyopisthocotylea</taxon>
        <taxon>Polystomatidea</taxon>
        <taxon>Polystomatidae</taxon>
        <taxon>Protopolystoma</taxon>
    </lineage>
</organism>
<dbReference type="SUPFAM" id="SSF52129">
    <property type="entry name" value="Caspase-like"/>
    <property type="match status" value="1"/>
</dbReference>
<dbReference type="EMBL" id="CAAALY010249651">
    <property type="protein sequence ID" value="VEL35361.1"/>
    <property type="molecule type" value="Genomic_DNA"/>
</dbReference>
<dbReference type="Gene3D" id="3.40.50.1460">
    <property type="match status" value="1"/>
</dbReference>
<name>A0A3S5B3I0_9PLAT</name>
<evidence type="ECO:0000313" key="2">
    <source>
        <dbReference type="EMBL" id="VEL35361.1"/>
    </source>
</evidence>
<dbReference type="OrthoDB" id="10609721at2759"/>
<dbReference type="AlphaFoldDB" id="A0A3S5B3I0"/>
<evidence type="ECO:0008006" key="4">
    <source>
        <dbReference type="Google" id="ProtNLM"/>
    </source>
</evidence>
<evidence type="ECO:0000313" key="3">
    <source>
        <dbReference type="Proteomes" id="UP000784294"/>
    </source>
</evidence>
<gene>
    <name evidence="2" type="ORF">PXEA_LOCUS28801</name>
</gene>